<feature type="compositionally biased region" description="Acidic residues" evidence="2">
    <location>
        <begin position="516"/>
        <end position="530"/>
    </location>
</feature>
<dbReference type="OrthoDB" id="4161658at2759"/>
<evidence type="ECO:0000313" key="4">
    <source>
        <dbReference type="EMBL" id="EXJ74809.1"/>
    </source>
</evidence>
<dbReference type="GeneID" id="19186238"/>
<dbReference type="Gene3D" id="3.40.50.300">
    <property type="entry name" value="P-loop containing nucleotide triphosphate hydrolases"/>
    <property type="match status" value="1"/>
</dbReference>
<evidence type="ECO:0000259" key="3">
    <source>
        <dbReference type="Pfam" id="PF24883"/>
    </source>
</evidence>
<keyword evidence="5" id="KW-1185">Reference proteome</keyword>
<feature type="compositionally biased region" description="Low complexity" evidence="2">
    <location>
        <begin position="491"/>
        <end position="504"/>
    </location>
</feature>
<organism evidence="4 5">
    <name type="scientific">Cladophialophora psammophila CBS 110553</name>
    <dbReference type="NCBI Taxonomy" id="1182543"/>
    <lineage>
        <taxon>Eukaryota</taxon>
        <taxon>Fungi</taxon>
        <taxon>Dikarya</taxon>
        <taxon>Ascomycota</taxon>
        <taxon>Pezizomycotina</taxon>
        <taxon>Eurotiomycetes</taxon>
        <taxon>Chaetothyriomycetidae</taxon>
        <taxon>Chaetothyriales</taxon>
        <taxon>Herpotrichiellaceae</taxon>
        <taxon>Cladophialophora</taxon>
    </lineage>
</organism>
<reference evidence="4 5" key="1">
    <citation type="submission" date="2013-03" db="EMBL/GenBank/DDBJ databases">
        <title>The Genome Sequence of Cladophialophora psammophila CBS 110553.</title>
        <authorList>
            <consortium name="The Broad Institute Genomics Platform"/>
            <person name="Cuomo C."/>
            <person name="de Hoog S."/>
            <person name="Gorbushina A."/>
            <person name="Walker B."/>
            <person name="Young S.K."/>
            <person name="Zeng Q."/>
            <person name="Gargeya S."/>
            <person name="Fitzgerald M."/>
            <person name="Haas B."/>
            <person name="Abouelleil A."/>
            <person name="Allen A.W."/>
            <person name="Alvarado L."/>
            <person name="Arachchi H.M."/>
            <person name="Berlin A.M."/>
            <person name="Chapman S.B."/>
            <person name="Gainer-Dewar J."/>
            <person name="Goldberg J."/>
            <person name="Griggs A."/>
            <person name="Gujja S."/>
            <person name="Hansen M."/>
            <person name="Howarth C."/>
            <person name="Imamovic A."/>
            <person name="Ireland A."/>
            <person name="Larimer J."/>
            <person name="McCowan C."/>
            <person name="Murphy C."/>
            <person name="Pearson M."/>
            <person name="Poon T.W."/>
            <person name="Priest M."/>
            <person name="Roberts A."/>
            <person name="Saif S."/>
            <person name="Shea T."/>
            <person name="Sisk P."/>
            <person name="Sykes S."/>
            <person name="Wortman J."/>
            <person name="Nusbaum C."/>
            <person name="Birren B."/>
        </authorList>
    </citation>
    <scope>NUCLEOTIDE SEQUENCE [LARGE SCALE GENOMIC DNA]</scope>
    <source>
        <strain evidence="4 5">CBS 110553</strain>
    </source>
</reference>
<dbReference type="HOGENOM" id="CLU_297713_0_0_1"/>
<dbReference type="Pfam" id="PF24883">
    <property type="entry name" value="NPHP3_N"/>
    <property type="match status" value="1"/>
</dbReference>
<dbReference type="InterPro" id="IPR027417">
    <property type="entry name" value="P-loop_NTPase"/>
</dbReference>
<evidence type="ECO:0000256" key="2">
    <source>
        <dbReference type="SAM" id="MobiDB-lite"/>
    </source>
</evidence>
<dbReference type="EMBL" id="AMGX01000002">
    <property type="protein sequence ID" value="EXJ74809.1"/>
    <property type="molecule type" value="Genomic_DNA"/>
</dbReference>
<dbReference type="Proteomes" id="UP000019471">
    <property type="component" value="Unassembled WGS sequence"/>
</dbReference>
<sequence>MEERQGSGGDFHFNQTRGGRWQVANVINNYPSPAGHRSTTHEELLERLEYTNRTARERQLGDTKHRDATLRWVWSSPFATWLSNPDRIFWIHGKPGSGKSTLASYLAHADDTKELLSLHTGTNYTLIYFFFDFRQEDKIPNSFHGLLLSLLYQLERDLKVMQTYIEKSEWKTVKECHLWPTSELQRILQAGLSACADKSLPLCIFVDGLDEYNGDMLELSKFLKGISALGQTKLCLSSRLHPILNGLFSGLPALSMTDWNNKSLRQFTAAILRELPVLESSPESLQRISMAVVEKAEGVFLWASYAVKELTRLWFKGYSTVDELLKGLKELPQDLEDLWSRMLSSMEPADREQTGVVLQLVCFSARTLKLEDLLAALRHALPTQQNRFQVLCKDRQLSPLIALNIITMGLVELVEPEDEDTLYRAGSLSHSRRKMQNMFSQARRQARRAAATMRKTSENQENNIAASADVGFGISVDDFVLAHMRDRLRVSPPSSSPDQGSPTSGVALPAQPPKDDSEESYTSEQSEDTEGDLHGFGQRSRPSYHRQRLLPRIRVRRPISMVGPTIAPWANQPSEVLEDDSDGDEEPVEVPFEEREVKLVHKTVRTYLEAKGWAQLSTSPFQPEAIWLKVCIATVLEDGHMARHVKLYRNRARLDWKGHCSSLLTESKSENCYWHYRRKSPKSDDSTDARDGVSVQDILYYARCLEQNRNISSWPLLNQVLCPEFLSLHGYGYGSESCGSVGVNASNLPDSIVGLLVLYGLRLYLKDAFRAGQTKEQARVTPGPAGRAEPVFATNLSSKGAAVTEPGLRKDLLYAAIGFAARHTTGMPGNLPNDGSDVSLIESVLDIDDSIHDSDIIHAMQGASAKVVEVLLNALPPDRTTFSYHDFTSIEKGEANRAKPSRGAWVCRFDPREPVGALWIAARESQCDTEAKFDLLLDREEAIDACWGRNGTAMHANFFRDQHLVPGSFHDGKPGDQVFRVKRMLLARGSKVKLDLDFWRFVKMVQEAATK</sequence>
<dbReference type="InterPro" id="IPR056884">
    <property type="entry name" value="NPHP3-like_N"/>
</dbReference>
<dbReference type="PANTHER" id="PTHR10039:SF5">
    <property type="entry name" value="NACHT DOMAIN-CONTAINING PROTEIN"/>
    <property type="match status" value="1"/>
</dbReference>
<gene>
    <name evidence="4" type="ORF">A1O5_01505</name>
</gene>
<dbReference type="eggNOG" id="ENOG502T6AM">
    <property type="taxonomic scope" value="Eukaryota"/>
</dbReference>
<feature type="region of interest" description="Disordered" evidence="2">
    <location>
        <begin position="442"/>
        <end position="462"/>
    </location>
</feature>
<accession>W9XX22</accession>
<evidence type="ECO:0000313" key="5">
    <source>
        <dbReference type="Proteomes" id="UP000019471"/>
    </source>
</evidence>
<feature type="region of interest" description="Disordered" evidence="2">
    <location>
        <begin position="489"/>
        <end position="543"/>
    </location>
</feature>
<evidence type="ECO:0000256" key="1">
    <source>
        <dbReference type="ARBA" id="ARBA00022737"/>
    </source>
</evidence>
<dbReference type="SUPFAM" id="SSF52540">
    <property type="entry name" value="P-loop containing nucleoside triphosphate hydrolases"/>
    <property type="match status" value="1"/>
</dbReference>
<dbReference type="RefSeq" id="XP_007740311.1">
    <property type="nucleotide sequence ID" value="XM_007742121.1"/>
</dbReference>
<proteinExistence type="predicted"/>
<name>W9XX22_9EURO</name>
<keyword evidence="1" id="KW-0677">Repeat</keyword>
<comment type="caution">
    <text evidence="4">The sequence shown here is derived from an EMBL/GenBank/DDBJ whole genome shotgun (WGS) entry which is preliminary data.</text>
</comment>
<dbReference type="AlphaFoldDB" id="W9XX22"/>
<protein>
    <recommendedName>
        <fullName evidence="3">Nephrocystin 3-like N-terminal domain-containing protein</fullName>
    </recommendedName>
</protein>
<dbReference type="PANTHER" id="PTHR10039">
    <property type="entry name" value="AMELOGENIN"/>
    <property type="match status" value="1"/>
</dbReference>
<feature type="domain" description="Nephrocystin 3-like N-terminal" evidence="3">
    <location>
        <begin position="69"/>
        <end position="239"/>
    </location>
</feature>